<accession>A0AAP8NLU4</accession>
<dbReference type="EMBL" id="PJKN01000002">
    <property type="protein sequence ID" value="PNC56723.1"/>
    <property type="molecule type" value="Genomic_DNA"/>
</dbReference>
<name>A0AAP8NLU4_9BACT</name>
<protein>
    <submittedName>
        <fullName evidence="2">Uncharacterized protein</fullName>
    </submittedName>
</protein>
<keyword evidence="1" id="KW-1133">Transmembrane helix</keyword>
<sequence length="67" mass="8233">MKLKKVWMLSVFVFLFHMKNFMINIFYFWEYFVFRSGEKNTITALLSFLSFFYWLDTEGYDSTVLPC</sequence>
<evidence type="ECO:0000313" key="2">
    <source>
        <dbReference type="EMBL" id="PNC56723.1"/>
    </source>
</evidence>
<proteinExistence type="predicted"/>
<organism evidence="2 3">
    <name type="scientific">Akkermansia muciniphila</name>
    <dbReference type="NCBI Taxonomy" id="239935"/>
    <lineage>
        <taxon>Bacteria</taxon>
        <taxon>Pseudomonadati</taxon>
        <taxon>Verrucomicrobiota</taxon>
        <taxon>Verrucomicrobiia</taxon>
        <taxon>Verrucomicrobiales</taxon>
        <taxon>Akkermansiaceae</taxon>
        <taxon>Akkermansia</taxon>
    </lineage>
</organism>
<evidence type="ECO:0000256" key="1">
    <source>
        <dbReference type="SAM" id="Phobius"/>
    </source>
</evidence>
<comment type="caution">
    <text evidence="2">The sequence shown here is derived from an EMBL/GenBank/DDBJ whole genome shotgun (WGS) entry which is preliminary data.</text>
</comment>
<keyword evidence="1" id="KW-0472">Membrane</keyword>
<feature type="transmembrane region" description="Helical" evidence="1">
    <location>
        <begin position="6"/>
        <end position="28"/>
    </location>
</feature>
<evidence type="ECO:0000313" key="3">
    <source>
        <dbReference type="Proteomes" id="UP000235914"/>
    </source>
</evidence>
<reference evidence="2 3" key="1">
    <citation type="journal article" date="2017" name="BMC Genomics">
        <title>Genome sequencing of 39 Akkermansia muciniphila isolates reveals its population structure, genomic and functional diverisity, and global distribution in mammalian gut microbiotas.</title>
        <authorList>
            <person name="Guo X."/>
            <person name="Li S."/>
            <person name="Zhang J."/>
            <person name="Wu F."/>
            <person name="Li X."/>
            <person name="Wu D."/>
            <person name="Zhang M."/>
            <person name="Ou Z."/>
            <person name="Jie Z."/>
            <person name="Yan Q."/>
            <person name="Li P."/>
            <person name="Yi J."/>
            <person name="Peng Y."/>
        </authorList>
    </citation>
    <scope>NUCLEOTIDE SEQUENCE [LARGE SCALE GENOMIC DNA]</scope>
    <source>
        <strain evidence="2 3">GP43</strain>
    </source>
</reference>
<dbReference type="Proteomes" id="UP000235914">
    <property type="component" value="Unassembled WGS sequence"/>
</dbReference>
<keyword evidence="1" id="KW-0812">Transmembrane</keyword>
<dbReference type="AlphaFoldDB" id="A0AAP8NLU4"/>
<gene>
    <name evidence="2" type="ORF">CXU09_03875</name>
</gene>